<feature type="signal peptide" evidence="1">
    <location>
        <begin position="1"/>
        <end position="21"/>
    </location>
</feature>
<evidence type="ECO:0000313" key="2">
    <source>
        <dbReference type="EMBL" id="RJX66667.1"/>
    </source>
</evidence>
<dbReference type="PIRSF" id="PIRSF028696">
    <property type="entry name" value="UCP028696"/>
    <property type="match status" value="1"/>
</dbReference>
<dbReference type="EMBL" id="QVMU01000026">
    <property type="protein sequence ID" value="RJX66667.1"/>
    <property type="molecule type" value="Genomic_DNA"/>
</dbReference>
<dbReference type="AlphaFoldDB" id="A0A3A6QWF5"/>
<reference evidence="2 3" key="1">
    <citation type="submission" date="2018-08" db="EMBL/GenBank/DDBJ databases">
        <title>Vibrio isolated from the Eastern China Marginal Seas.</title>
        <authorList>
            <person name="Li Y."/>
        </authorList>
    </citation>
    <scope>NUCLEOTIDE SEQUENCE [LARGE SCALE GENOMIC DNA]</scope>
    <source>
        <strain evidence="2 3">BEI233</strain>
    </source>
</reference>
<comment type="caution">
    <text evidence="2">The sequence shown here is derived from an EMBL/GenBank/DDBJ whole genome shotgun (WGS) entry which is preliminary data.</text>
</comment>
<dbReference type="RefSeq" id="WP_120034537.1">
    <property type="nucleotide sequence ID" value="NZ_QVMU01000026.1"/>
</dbReference>
<protein>
    <submittedName>
        <fullName evidence="2">DUF2860 domain-containing protein</fullName>
    </submittedName>
</protein>
<sequence length="319" mass="35074">MNDRRLLVSLCFLTLPVSAQVAPKAGFSGEISINMGVASSTSNLNTSGSDTINSLNQSASSDTGFILAPLGTLTYTFGSNLNQQLYGGTSRDDIAVGTLAFELGYRYHFQSGTSVDISYLPTIVSGEEWADPYLLNAPRKETDVDGNAYRLQISRLAGLPIKLDLAYADKDVDNDEYVGTELARDAKTWYMKSQYILPLSKQSTLAPALTYTDHSADGNASSFDEIGLEISWFTAVERNRLALTAGYSKRDYDQGAQLFDHVARSEDVISLFAAFERPNIMGWKNWSLISLAGYGQSNSNLTFYDESQYIVSVGMNYRF</sequence>
<proteinExistence type="predicted"/>
<dbReference type="Proteomes" id="UP000273252">
    <property type="component" value="Unassembled WGS sequence"/>
</dbReference>
<dbReference type="OrthoDB" id="6199337at2"/>
<accession>A0A3A6QWF5</accession>
<dbReference type="Pfam" id="PF11059">
    <property type="entry name" value="DUF2860"/>
    <property type="match status" value="1"/>
</dbReference>
<keyword evidence="1" id="KW-0732">Signal</keyword>
<feature type="chain" id="PRO_5017367920" evidence="1">
    <location>
        <begin position="22"/>
        <end position="319"/>
    </location>
</feature>
<evidence type="ECO:0000313" key="3">
    <source>
        <dbReference type="Proteomes" id="UP000273252"/>
    </source>
</evidence>
<keyword evidence="3" id="KW-1185">Reference proteome</keyword>
<dbReference type="InterPro" id="IPR016896">
    <property type="entry name" value="DUF2860"/>
</dbReference>
<organism evidence="2 3">
    <name type="scientific">Vibrio sinensis</name>
    <dbReference type="NCBI Taxonomy" id="2302434"/>
    <lineage>
        <taxon>Bacteria</taxon>
        <taxon>Pseudomonadati</taxon>
        <taxon>Pseudomonadota</taxon>
        <taxon>Gammaproteobacteria</taxon>
        <taxon>Vibrionales</taxon>
        <taxon>Vibrionaceae</taxon>
        <taxon>Vibrio</taxon>
    </lineage>
</organism>
<name>A0A3A6QWF5_9VIBR</name>
<evidence type="ECO:0000256" key="1">
    <source>
        <dbReference type="SAM" id="SignalP"/>
    </source>
</evidence>
<gene>
    <name evidence="2" type="ORF">DZ860_19660</name>
</gene>